<gene>
    <name evidence="6" type="ORF">GCM10009838_08420</name>
</gene>
<accession>A0ABN2QPQ2</accession>
<sequence>MSATRQLTDKGRASCLLAVHLILQRPDDGRVLLGLRKGSVWGAGRWHVPAGHVESGEDAMQALVREAREELGVRIDPGDLEHAVTVHHREAGGEPRMQLFFTASRWSGGPVNAEPGKCEQLGWFKVDELPSATVGYTRTALSSWRAGRSFAVCWRDSKRVDRGLGSRLIAGLQAI</sequence>
<comment type="cofactor">
    <cofactor evidence="1">
        <name>Mg(2+)</name>
        <dbReference type="ChEBI" id="CHEBI:18420"/>
    </cofactor>
</comment>
<dbReference type="Proteomes" id="UP001499854">
    <property type="component" value="Unassembled WGS sequence"/>
</dbReference>
<dbReference type="InterPro" id="IPR000086">
    <property type="entry name" value="NUDIX_hydrolase_dom"/>
</dbReference>
<proteinExistence type="inferred from homology"/>
<evidence type="ECO:0000259" key="5">
    <source>
        <dbReference type="PROSITE" id="PS51462"/>
    </source>
</evidence>
<dbReference type="Gene3D" id="3.90.79.10">
    <property type="entry name" value="Nucleoside Triphosphate Pyrophosphohydrolase"/>
    <property type="match status" value="1"/>
</dbReference>
<keyword evidence="3 4" id="KW-0378">Hydrolase</keyword>
<dbReference type="PROSITE" id="PS51462">
    <property type="entry name" value="NUDIX"/>
    <property type="match status" value="1"/>
</dbReference>
<name>A0ABN2QPQ2_9ACTN</name>
<dbReference type="InterPro" id="IPR020084">
    <property type="entry name" value="NUDIX_hydrolase_CS"/>
</dbReference>
<reference evidence="6 7" key="1">
    <citation type="journal article" date="2019" name="Int. J. Syst. Evol. Microbiol.">
        <title>The Global Catalogue of Microorganisms (GCM) 10K type strain sequencing project: providing services to taxonomists for standard genome sequencing and annotation.</title>
        <authorList>
            <consortium name="The Broad Institute Genomics Platform"/>
            <consortium name="The Broad Institute Genome Sequencing Center for Infectious Disease"/>
            <person name="Wu L."/>
            <person name="Ma J."/>
        </authorList>
    </citation>
    <scope>NUCLEOTIDE SEQUENCE [LARGE SCALE GENOMIC DNA]</scope>
    <source>
        <strain evidence="6 7">JCM 16013</strain>
    </source>
</reference>
<dbReference type="EMBL" id="BAAAQM010000003">
    <property type="protein sequence ID" value="GAA1955109.1"/>
    <property type="molecule type" value="Genomic_DNA"/>
</dbReference>
<evidence type="ECO:0000256" key="4">
    <source>
        <dbReference type="RuleBase" id="RU003476"/>
    </source>
</evidence>
<dbReference type="PANTHER" id="PTHR43046">
    <property type="entry name" value="GDP-MANNOSE MANNOSYL HYDROLASE"/>
    <property type="match status" value="1"/>
</dbReference>
<dbReference type="RefSeq" id="WP_344655571.1">
    <property type="nucleotide sequence ID" value="NZ_BAAAQM010000003.1"/>
</dbReference>
<organism evidence="6 7">
    <name type="scientific">Catenulispora subtropica</name>
    <dbReference type="NCBI Taxonomy" id="450798"/>
    <lineage>
        <taxon>Bacteria</taxon>
        <taxon>Bacillati</taxon>
        <taxon>Actinomycetota</taxon>
        <taxon>Actinomycetes</taxon>
        <taxon>Catenulisporales</taxon>
        <taxon>Catenulisporaceae</taxon>
        <taxon>Catenulispora</taxon>
    </lineage>
</organism>
<comment type="caution">
    <text evidence="6">The sequence shown here is derived from an EMBL/GenBank/DDBJ whole genome shotgun (WGS) entry which is preliminary data.</text>
</comment>
<dbReference type="PRINTS" id="PR00502">
    <property type="entry name" value="NUDIXFAMILY"/>
</dbReference>
<evidence type="ECO:0000313" key="6">
    <source>
        <dbReference type="EMBL" id="GAA1955109.1"/>
    </source>
</evidence>
<evidence type="ECO:0000256" key="2">
    <source>
        <dbReference type="ARBA" id="ARBA00005582"/>
    </source>
</evidence>
<dbReference type="CDD" id="cd04683">
    <property type="entry name" value="NUDIX_Hydrolase"/>
    <property type="match status" value="1"/>
</dbReference>
<dbReference type="InterPro" id="IPR015797">
    <property type="entry name" value="NUDIX_hydrolase-like_dom_sf"/>
</dbReference>
<evidence type="ECO:0000256" key="1">
    <source>
        <dbReference type="ARBA" id="ARBA00001946"/>
    </source>
</evidence>
<evidence type="ECO:0000313" key="7">
    <source>
        <dbReference type="Proteomes" id="UP001499854"/>
    </source>
</evidence>
<protein>
    <recommendedName>
        <fullName evidence="5">Nudix hydrolase domain-containing protein</fullName>
    </recommendedName>
</protein>
<dbReference type="InterPro" id="IPR020476">
    <property type="entry name" value="Nudix_hydrolase"/>
</dbReference>
<dbReference type="SUPFAM" id="SSF55811">
    <property type="entry name" value="Nudix"/>
    <property type="match status" value="1"/>
</dbReference>
<dbReference type="Pfam" id="PF00293">
    <property type="entry name" value="NUDIX"/>
    <property type="match status" value="1"/>
</dbReference>
<comment type="similarity">
    <text evidence="2 4">Belongs to the Nudix hydrolase family.</text>
</comment>
<evidence type="ECO:0000256" key="3">
    <source>
        <dbReference type="ARBA" id="ARBA00022801"/>
    </source>
</evidence>
<feature type="domain" description="Nudix hydrolase" evidence="5">
    <location>
        <begin position="14"/>
        <end position="146"/>
    </location>
</feature>
<dbReference type="PANTHER" id="PTHR43046:SF16">
    <property type="entry name" value="ADP-RIBOSE PYROPHOSPHATASE YJHB-RELATED"/>
    <property type="match status" value="1"/>
</dbReference>
<dbReference type="PROSITE" id="PS00893">
    <property type="entry name" value="NUDIX_BOX"/>
    <property type="match status" value="1"/>
</dbReference>
<keyword evidence="7" id="KW-1185">Reference proteome</keyword>